<evidence type="ECO:0000313" key="3">
    <source>
        <dbReference type="Ensembl" id="ENSONIP00000058154.1"/>
    </source>
</evidence>
<dbReference type="InterPro" id="IPR000477">
    <property type="entry name" value="RT_dom"/>
</dbReference>
<dbReference type="Pfam" id="PF03372">
    <property type="entry name" value="Exo_endo_phos"/>
    <property type="match status" value="1"/>
</dbReference>
<dbReference type="GO" id="GO:0003824">
    <property type="term" value="F:catalytic activity"/>
    <property type="evidence" value="ECO:0007669"/>
    <property type="project" value="InterPro"/>
</dbReference>
<dbReference type="AlphaFoldDB" id="A0A669DC13"/>
<dbReference type="CDD" id="cd01650">
    <property type="entry name" value="RT_nLTR_like"/>
    <property type="match status" value="1"/>
</dbReference>
<dbReference type="Ensembl" id="ENSONIT00000084515.1">
    <property type="protein sequence ID" value="ENSONIP00000058154.1"/>
    <property type="gene ID" value="ENSONIG00000040861.1"/>
</dbReference>
<dbReference type="Gene3D" id="3.60.10.10">
    <property type="entry name" value="Endonuclease/exonuclease/phosphatase"/>
    <property type="match status" value="1"/>
</dbReference>
<dbReference type="SUPFAM" id="SSF56219">
    <property type="entry name" value="DNase I-like"/>
    <property type="match status" value="1"/>
</dbReference>
<feature type="coiled-coil region" evidence="1">
    <location>
        <begin position="305"/>
        <end position="332"/>
    </location>
</feature>
<dbReference type="InParanoid" id="A0A669DC13"/>
<dbReference type="PROSITE" id="PS50878">
    <property type="entry name" value="RT_POL"/>
    <property type="match status" value="1"/>
</dbReference>
<dbReference type="InterPro" id="IPR043502">
    <property type="entry name" value="DNA/RNA_pol_sf"/>
</dbReference>
<reference evidence="4" key="1">
    <citation type="submission" date="2012-01" db="EMBL/GenBank/DDBJ databases">
        <title>The Genome Sequence of Oreochromis niloticus (Nile Tilapia).</title>
        <authorList>
            <consortium name="Broad Institute Genome Assembly Team"/>
            <consortium name="Broad Institute Sequencing Platform"/>
            <person name="Di Palma F."/>
            <person name="Johnson J."/>
            <person name="Lander E.S."/>
            <person name="Lindblad-Toh K."/>
        </authorList>
    </citation>
    <scope>NUCLEOTIDE SEQUENCE [LARGE SCALE GENOMIC DNA]</scope>
</reference>
<dbReference type="CDD" id="cd09076">
    <property type="entry name" value="L1-EN"/>
    <property type="match status" value="1"/>
</dbReference>
<reference evidence="3" key="3">
    <citation type="submission" date="2025-09" db="UniProtKB">
        <authorList>
            <consortium name="Ensembl"/>
        </authorList>
    </citation>
    <scope>IDENTIFICATION</scope>
</reference>
<name>A0A669DC13_ORENI</name>
<evidence type="ECO:0000313" key="4">
    <source>
        <dbReference type="Proteomes" id="UP000005207"/>
    </source>
</evidence>
<dbReference type="SUPFAM" id="SSF56672">
    <property type="entry name" value="DNA/RNA polymerases"/>
    <property type="match status" value="1"/>
</dbReference>
<sequence length="1252" mass="145791">MSNCDFRAASWNVNGLNNPVKRSRVMSKIKREKIQIMFLQETHLSQTEHEKLKKFGFTNTFYSSFKTGNKRGVAVLIHNSLHFELTRQVKDSEGRYVLIQGKIEGKMVTLLSVYLPPNYDLKFLKKIFELISSESQGVLICAGDFNTIMHKDDTSNNKRIVTSQSKLLRKGLDDLGLLDVWREMHPKHRDFTYFSPPHAVYSRIDLFFVFRNDRHRVKSCDIGTRNMSDHSPIYLTINLETRPKKTIWRLNTGLLNNKTIVKEIKAEIKHFLEINDNGQVNPNILWDTLKAVVRGKFISLSAALKKAKESQLNGLENTLKDLENRHKKTQSDQTLKQIQKIKKQILDIYQEDEEKKYKFLRQSYYEMGPRATKLLARKIRKKQMMHSICSVLDPQTGKLQSDLEGIDLAFQTYYKMLYTQLAQANTEDIKMFLNSLDLPSIGECQNECLTKQIQKKELEMALKKLKNNKTPGTDGLPAEWYKAFEVEVLPVLLRSLNWTLENMSTPPSWSEAIITIIPKDGKNKMLCSSYRPISVLNQDYKLYASIISNRLNSFIPDLIDEDQTGFVGGRQTQDNIRRSLHIINNIRENNHKAVLISLDAEKAFDCVSWTYLFLVLERFGFAENSINSIKTLYLMPTARVKINGRVTDRIKLERSTRQGCPLSPTLFALYIEPLAQAIRENNSIHGVVVNSREHKIALYADDVLLYLSNPDQSIRTLLDLLGRFGMYSGYKLNMGKTQILSFNYSPLDELKKKISVDWSLKAIRYLGVWLTKSLDDLYKKNFEPVNQKIKEDLTQWSTLVFDFSARMEVIKISVLPRLLYLFMSLPIKIPKSQFHDWDKQISRFIWRGRKPRIKYSTLLIHKDKGGFSLPSLRDYYLAAQLKIIIQWCDDTYGARWKEIENMCGVIPIQALIGDQKLTTAYQKELNPFTSFTLHIWFELVKELNLRNHIQVLKWVAYDSEFKPNQLDLQFKNWSHKGINVYCKILDKNGLQSFQTLQEKYELGKSDFFRYLQLRQYLSSKVTKETNTQPNEIINLISQTYFKGCKSVISKLYQGILKSRGSSTAYIKERWERELSSVITSEQWDNMCGTAISTSSSAYWREFSWKNLVRFFITPKQQTRGNSSCWRSCGETVANHTHIFWSCRKLAKFWGDVISNIEQTIGFKSKQRPVITFYLGDLPEELTSNDKYLLKILTAAAKKAITRKWLCTDPPVLDDWLSVVEEIHKMEKLTFLLRLRANIYTIRWDKWLKSIRN</sequence>
<dbReference type="GeneTree" id="ENSGT00940000164735"/>
<evidence type="ECO:0000256" key="1">
    <source>
        <dbReference type="SAM" id="Coils"/>
    </source>
</evidence>
<accession>A0A669DC13</accession>
<dbReference type="InterPro" id="IPR036691">
    <property type="entry name" value="Endo/exonu/phosph_ase_sf"/>
</dbReference>
<protein>
    <recommendedName>
        <fullName evidence="2">Reverse transcriptase domain-containing protein</fullName>
    </recommendedName>
</protein>
<dbReference type="Pfam" id="PF00078">
    <property type="entry name" value="RVT_1"/>
    <property type="match status" value="1"/>
</dbReference>
<dbReference type="PANTHER" id="PTHR31635:SF196">
    <property type="entry name" value="REVERSE TRANSCRIPTASE DOMAIN-CONTAINING PROTEIN-RELATED"/>
    <property type="match status" value="1"/>
</dbReference>
<dbReference type="OMA" id="NIRENNH"/>
<organism evidence="3 4">
    <name type="scientific">Oreochromis niloticus</name>
    <name type="common">Nile tilapia</name>
    <name type="synonym">Tilapia nilotica</name>
    <dbReference type="NCBI Taxonomy" id="8128"/>
    <lineage>
        <taxon>Eukaryota</taxon>
        <taxon>Metazoa</taxon>
        <taxon>Chordata</taxon>
        <taxon>Craniata</taxon>
        <taxon>Vertebrata</taxon>
        <taxon>Euteleostomi</taxon>
        <taxon>Actinopterygii</taxon>
        <taxon>Neopterygii</taxon>
        <taxon>Teleostei</taxon>
        <taxon>Neoteleostei</taxon>
        <taxon>Acanthomorphata</taxon>
        <taxon>Ovalentaria</taxon>
        <taxon>Cichlomorphae</taxon>
        <taxon>Cichliformes</taxon>
        <taxon>Cichlidae</taxon>
        <taxon>African cichlids</taxon>
        <taxon>Pseudocrenilabrinae</taxon>
        <taxon>Oreochromini</taxon>
        <taxon>Oreochromis</taxon>
    </lineage>
</organism>
<keyword evidence="1" id="KW-0175">Coiled coil</keyword>
<dbReference type="InterPro" id="IPR005135">
    <property type="entry name" value="Endo/exonuclease/phosphatase"/>
</dbReference>
<feature type="domain" description="Reverse transcriptase" evidence="2">
    <location>
        <begin position="498"/>
        <end position="770"/>
    </location>
</feature>
<dbReference type="PANTHER" id="PTHR31635">
    <property type="entry name" value="REVERSE TRANSCRIPTASE DOMAIN-CONTAINING PROTEIN-RELATED"/>
    <property type="match status" value="1"/>
</dbReference>
<reference evidence="3" key="2">
    <citation type="submission" date="2025-08" db="UniProtKB">
        <authorList>
            <consortium name="Ensembl"/>
        </authorList>
    </citation>
    <scope>IDENTIFICATION</scope>
</reference>
<proteinExistence type="predicted"/>
<evidence type="ECO:0000259" key="2">
    <source>
        <dbReference type="PROSITE" id="PS50878"/>
    </source>
</evidence>
<dbReference type="Proteomes" id="UP000005207">
    <property type="component" value="Linkage group LG9"/>
</dbReference>
<keyword evidence="4" id="KW-1185">Reference proteome</keyword>